<protein>
    <submittedName>
        <fullName evidence="2">Uncharacterized protein</fullName>
    </submittedName>
</protein>
<comment type="caution">
    <text evidence="2">The sequence shown here is derived from an EMBL/GenBank/DDBJ whole genome shotgun (WGS) entry which is preliminary data.</text>
</comment>
<dbReference type="AlphaFoldDB" id="A0A645FE39"/>
<sequence>MPMRASSPADTGATPSHAMASAPPSVAPDALPSRYGSASGLRNSPCATAPASPSKAPAIHAPMVRGKRISVTICRAMGSSRSRIRLSNPVLPTAAPTAISSRLASSSANISQTARWRLDATAWCSDMEMATLELMALCPPGIGP</sequence>
<evidence type="ECO:0000313" key="2">
    <source>
        <dbReference type="EMBL" id="MPN12665.1"/>
    </source>
</evidence>
<gene>
    <name evidence="2" type="ORF">SDC9_159984</name>
</gene>
<feature type="region of interest" description="Disordered" evidence="1">
    <location>
        <begin position="1"/>
        <end position="58"/>
    </location>
</feature>
<accession>A0A645FE39</accession>
<evidence type="ECO:0000256" key="1">
    <source>
        <dbReference type="SAM" id="MobiDB-lite"/>
    </source>
</evidence>
<reference evidence="2" key="1">
    <citation type="submission" date="2019-08" db="EMBL/GenBank/DDBJ databases">
        <authorList>
            <person name="Kucharzyk K."/>
            <person name="Murdoch R.W."/>
            <person name="Higgins S."/>
            <person name="Loffler F."/>
        </authorList>
    </citation>
    <scope>NUCLEOTIDE SEQUENCE</scope>
</reference>
<proteinExistence type="predicted"/>
<name>A0A645FE39_9ZZZZ</name>
<feature type="compositionally biased region" description="Low complexity" evidence="1">
    <location>
        <begin position="44"/>
        <end position="58"/>
    </location>
</feature>
<dbReference type="EMBL" id="VSSQ01059057">
    <property type="protein sequence ID" value="MPN12665.1"/>
    <property type="molecule type" value="Genomic_DNA"/>
</dbReference>
<organism evidence="2">
    <name type="scientific">bioreactor metagenome</name>
    <dbReference type="NCBI Taxonomy" id="1076179"/>
    <lineage>
        <taxon>unclassified sequences</taxon>
        <taxon>metagenomes</taxon>
        <taxon>ecological metagenomes</taxon>
    </lineage>
</organism>